<organism evidence="1 2">
    <name type="scientific">Anaerobutyricum hallii DSM 3353</name>
    <dbReference type="NCBI Taxonomy" id="411469"/>
    <lineage>
        <taxon>Bacteria</taxon>
        <taxon>Bacillati</taxon>
        <taxon>Bacillota</taxon>
        <taxon>Clostridia</taxon>
        <taxon>Lachnospirales</taxon>
        <taxon>Lachnospiraceae</taxon>
        <taxon>Anaerobutyricum</taxon>
    </lineage>
</organism>
<reference evidence="1 2" key="2">
    <citation type="submission" date="2009-02" db="EMBL/GenBank/DDBJ databases">
        <title>Draft genome sequence of Eubacterium hallii (DSM 3353).</title>
        <authorList>
            <person name="Sudarsanam P."/>
            <person name="Ley R."/>
            <person name="Guruge J."/>
            <person name="Turnbaugh P.J."/>
            <person name="Mahowald M."/>
            <person name="Liep D."/>
            <person name="Gordon J."/>
        </authorList>
    </citation>
    <scope>NUCLEOTIDE SEQUENCE [LARGE SCALE GENOMIC DNA]</scope>
    <source>
        <strain evidence="1 2">DSM 3353</strain>
    </source>
</reference>
<evidence type="ECO:0000313" key="1">
    <source>
        <dbReference type="EMBL" id="EEG35746.1"/>
    </source>
</evidence>
<sequence length="40" mass="5087">MEKYQVELRELIFNNILQNGTKRFREYIRCTVEVRYIEYK</sequence>
<dbReference type="Proteomes" id="UP000003174">
    <property type="component" value="Unassembled WGS sequence"/>
</dbReference>
<comment type="caution">
    <text evidence="1">The sequence shown here is derived from an EMBL/GenBank/DDBJ whole genome shotgun (WGS) entry which is preliminary data.</text>
</comment>
<gene>
    <name evidence="1" type="ORF">EUBHAL_02497</name>
</gene>
<protein>
    <submittedName>
        <fullName evidence="1">Uncharacterized protein</fullName>
    </submittedName>
</protein>
<dbReference type="AlphaFoldDB" id="C0EYJ3"/>
<evidence type="ECO:0000313" key="2">
    <source>
        <dbReference type="Proteomes" id="UP000003174"/>
    </source>
</evidence>
<dbReference type="EMBL" id="ACEP01000106">
    <property type="protein sequence ID" value="EEG35746.1"/>
    <property type="molecule type" value="Genomic_DNA"/>
</dbReference>
<reference evidence="1 2" key="1">
    <citation type="submission" date="2009-01" db="EMBL/GenBank/DDBJ databases">
        <authorList>
            <person name="Fulton L."/>
            <person name="Clifton S."/>
            <person name="Fulton B."/>
            <person name="Xu J."/>
            <person name="Minx P."/>
            <person name="Pepin K.H."/>
            <person name="Johnson M."/>
            <person name="Bhonagiri V."/>
            <person name="Nash W.E."/>
            <person name="Mardis E.R."/>
            <person name="Wilson R.K."/>
        </authorList>
    </citation>
    <scope>NUCLEOTIDE SEQUENCE [LARGE SCALE GENOMIC DNA]</scope>
    <source>
        <strain evidence="1 2">DSM 3353</strain>
    </source>
</reference>
<name>C0EYJ3_9FIRM</name>
<proteinExistence type="predicted"/>
<accession>C0EYJ3</accession>